<reference evidence="8 9" key="1">
    <citation type="submission" date="2024-12" db="EMBL/GenBank/DDBJ databases">
        <title>The unique morphological basis and parallel evolutionary history of personate flowers in Penstemon.</title>
        <authorList>
            <person name="Depatie T.H."/>
            <person name="Wessinger C.A."/>
        </authorList>
    </citation>
    <scope>NUCLEOTIDE SEQUENCE [LARGE SCALE GENOMIC DNA]</scope>
    <source>
        <strain evidence="8">WTNN_2</strain>
        <tissue evidence="8">Leaf</tissue>
    </source>
</reference>
<dbReference type="PRINTS" id="PR01415">
    <property type="entry name" value="ANKYRIN"/>
</dbReference>
<dbReference type="SMART" id="SM00248">
    <property type="entry name" value="ANK"/>
    <property type="match status" value="6"/>
</dbReference>
<feature type="domain" description="MSP" evidence="7">
    <location>
        <begin position="203"/>
        <end position="328"/>
    </location>
</feature>
<dbReference type="InterPro" id="IPR038881">
    <property type="entry name" value="Yae1-like"/>
</dbReference>
<gene>
    <name evidence="8" type="ORF">ACJIZ3_022362</name>
</gene>
<protein>
    <recommendedName>
        <fullName evidence="7">MSP domain-containing protein</fullName>
    </recommendedName>
</protein>
<dbReference type="Gene3D" id="2.60.40.10">
    <property type="entry name" value="Immunoglobulins"/>
    <property type="match status" value="1"/>
</dbReference>
<evidence type="ECO:0000256" key="5">
    <source>
        <dbReference type="PROSITE-ProRule" id="PRU00023"/>
    </source>
</evidence>
<evidence type="ECO:0000256" key="4">
    <source>
        <dbReference type="ARBA" id="ARBA00023242"/>
    </source>
</evidence>
<comment type="subcellular location">
    <subcellularLocation>
        <location evidence="2">Cytoplasm</location>
    </subcellularLocation>
    <subcellularLocation>
        <location evidence="1">Nucleus</location>
    </subcellularLocation>
</comment>
<evidence type="ECO:0000313" key="8">
    <source>
        <dbReference type="EMBL" id="KAL3837771.1"/>
    </source>
</evidence>
<evidence type="ECO:0000259" key="7">
    <source>
        <dbReference type="PROSITE" id="PS50202"/>
    </source>
</evidence>
<organism evidence="8 9">
    <name type="scientific">Penstemon smallii</name>
    <dbReference type="NCBI Taxonomy" id="265156"/>
    <lineage>
        <taxon>Eukaryota</taxon>
        <taxon>Viridiplantae</taxon>
        <taxon>Streptophyta</taxon>
        <taxon>Embryophyta</taxon>
        <taxon>Tracheophyta</taxon>
        <taxon>Spermatophyta</taxon>
        <taxon>Magnoliopsida</taxon>
        <taxon>eudicotyledons</taxon>
        <taxon>Gunneridae</taxon>
        <taxon>Pentapetalae</taxon>
        <taxon>asterids</taxon>
        <taxon>lamiids</taxon>
        <taxon>Lamiales</taxon>
        <taxon>Plantaginaceae</taxon>
        <taxon>Cheloneae</taxon>
        <taxon>Penstemon</taxon>
    </lineage>
</organism>
<evidence type="ECO:0000256" key="3">
    <source>
        <dbReference type="ARBA" id="ARBA00022490"/>
    </source>
</evidence>
<dbReference type="InterPro" id="IPR002110">
    <property type="entry name" value="Ankyrin_rpt"/>
</dbReference>
<accession>A0ABD3TL08</accession>
<dbReference type="PANTHER" id="PTHR18829">
    <property type="entry name" value="PROTEIN YAE1 HOMOLOG"/>
    <property type="match status" value="1"/>
</dbReference>
<comment type="caution">
    <text evidence="8">The sequence shown here is derived from an EMBL/GenBank/DDBJ whole genome shotgun (WGS) entry which is preliminary data.</text>
</comment>
<feature type="region of interest" description="Disordered" evidence="6">
    <location>
        <begin position="35"/>
        <end position="69"/>
    </location>
</feature>
<feature type="repeat" description="ANK" evidence="5">
    <location>
        <begin position="494"/>
        <end position="526"/>
    </location>
</feature>
<dbReference type="AlphaFoldDB" id="A0ABD3TL08"/>
<dbReference type="SUPFAM" id="SSF48403">
    <property type="entry name" value="Ankyrin repeat"/>
    <property type="match status" value="1"/>
</dbReference>
<dbReference type="InterPro" id="IPR000535">
    <property type="entry name" value="MSP_dom"/>
</dbReference>
<dbReference type="PROSITE" id="PS50297">
    <property type="entry name" value="ANK_REP_REGION"/>
    <property type="match status" value="3"/>
</dbReference>
<dbReference type="InterPro" id="IPR036770">
    <property type="entry name" value="Ankyrin_rpt-contain_sf"/>
</dbReference>
<dbReference type="SUPFAM" id="SSF49354">
    <property type="entry name" value="PapD-like"/>
    <property type="match status" value="1"/>
</dbReference>
<dbReference type="Gene3D" id="1.25.40.20">
    <property type="entry name" value="Ankyrin repeat-containing domain"/>
    <property type="match status" value="2"/>
</dbReference>
<keyword evidence="9" id="KW-1185">Reference proteome</keyword>
<evidence type="ECO:0000313" key="9">
    <source>
        <dbReference type="Proteomes" id="UP001634393"/>
    </source>
</evidence>
<proteinExistence type="predicted"/>
<feature type="repeat" description="ANK" evidence="5">
    <location>
        <begin position="527"/>
        <end position="559"/>
    </location>
</feature>
<evidence type="ECO:0000256" key="2">
    <source>
        <dbReference type="ARBA" id="ARBA00004496"/>
    </source>
</evidence>
<feature type="region of interest" description="Disordered" evidence="6">
    <location>
        <begin position="164"/>
        <end position="192"/>
    </location>
</feature>
<dbReference type="GO" id="GO:0005634">
    <property type="term" value="C:nucleus"/>
    <property type="evidence" value="ECO:0007669"/>
    <property type="project" value="UniProtKB-SubCell"/>
</dbReference>
<dbReference type="EMBL" id="JBJXBP010000003">
    <property type="protein sequence ID" value="KAL3837771.1"/>
    <property type="molecule type" value="Genomic_DNA"/>
</dbReference>
<dbReference type="Proteomes" id="UP001634393">
    <property type="component" value="Unassembled WGS sequence"/>
</dbReference>
<dbReference type="PANTHER" id="PTHR18829:SF0">
    <property type="entry name" value="PROTEIN YAE1 HOMOLOG"/>
    <property type="match status" value="1"/>
</dbReference>
<sequence>MEMDGRIAKELYSGILQSSNVELDMGQIAAQTHDTFQDTDPSDSWYDDGSSCEGSGEKSNNTSDIDREWQKRRNEFNTIGYRDGIIAGKEDAAQEGFNIGFKESVFIGYKWGSVRGITSAMACLPSGLKEKLVETEETRNKFQCLHESVESLSRSDALKLFHEDHKKKSGNQNESAADPNSTTTDSNHQSPDFENYYGQLNSIIDESPLVDVHFKIKHLNTKCRTNIHLKSLSSTTPIAFKLQTTSPSKFLVNPSSGLLPPLSTATFQIILKPQPRPPPTFPRYPSDRFLLRTAAAPDLDPSVTDVSRWFNSSPDLPTYDVKLKVYYIGPYLLTHAVGTGNLEAVKGIIKRQRFIVSEIGGEEAECLYRAAAAQSADILNVLLEAGLRNAKVLVGAGVNVDARSKDGRTALCRAAANGDRRMVEMLLEAGADPTIGDVDSCRSAIDVARDKGHMEIVKVLERGESVLHAARRGELDILESLLEKGATSNFSDQYGLTPLHVAAIKGNKDVVMMLVEFGANIDSQDTEGHTPLHLAVEGGSIETVEILINRGANINAKNKKGATPLCISKLMEYEDITQLLLDKVVAV</sequence>
<evidence type="ECO:0000256" key="6">
    <source>
        <dbReference type="SAM" id="MobiDB-lite"/>
    </source>
</evidence>
<dbReference type="InterPro" id="IPR013783">
    <property type="entry name" value="Ig-like_fold"/>
</dbReference>
<keyword evidence="5" id="KW-0040">ANK repeat</keyword>
<dbReference type="GO" id="GO:0005737">
    <property type="term" value="C:cytoplasm"/>
    <property type="evidence" value="ECO:0007669"/>
    <property type="project" value="UniProtKB-SubCell"/>
</dbReference>
<dbReference type="Pfam" id="PF00635">
    <property type="entry name" value="Motile_Sperm"/>
    <property type="match status" value="1"/>
</dbReference>
<feature type="compositionally biased region" description="Polar residues" evidence="6">
    <location>
        <begin position="170"/>
        <end position="192"/>
    </location>
</feature>
<name>A0ABD3TL08_9LAMI</name>
<keyword evidence="3" id="KW-0963">Cytoplasm</keyword>
<keyword evidence="4" id="KW-0539">Nucleus</keyword>
<dbReference type="InterPro" id="IPR008962">
    <property type="entry name" value="PapD-like_sf"/>
</dbReference>
<dbReference type="PROSITE" id="PS50202">
    <property type="entry name" value="MSP"/>
    <property type="match status" value="1"/>
</dbReference>
<feature type="repeat" description="ANK" evidence="5">
    <location>
        <begin position="406"/>
        <end position="438"/>
    </location>
</feature>
<evidence type="ECO:0000256" key="1">
    <source>
        <dbReference type="ARBA" id="ARBA00004123"/>
    </source>
</evidence>
<dbReference type="Pfam" id="PF12796">
    <property type="entry name" value="Ank_2"/>
    <property type="match status" value="2"/>
</dbReference>
<dbReference type="InterPro" id="IPR019191">
    <property type="entry name" value="Essential_protein_Yae1_N"/>
</dbReference>
<dbReference type="Pfam" id="PF09811">
    <property type="entry name" value="Yae1_N"/>
    <property type="match status" value="1"/>
</dbReference>
<dbReference type="PROSITE" id="PS50088">
    <property type="entry name" value="ANK_REPEAT"/>
    <property type="match status" value="3"/>
</dbReference>